<evidence type="ECO:0000313" key="1">
    <source>
        <dbReference type="EMBL" id="GHD07029.1"/>
    </source>
</evidence>
<dbReference type="EMBL" id="BMVC01000013">
    <property type="protein sequence ID" value="GHD07029.1"/>
    <property type="molecule type" value="Genomic_DNA"/>
</dbReference>
<accession>A0A919CDI3</accession>
<sequence length="76" mass="8328">MVAWWFQPDSWATMLLKHWNCAAGIICRAVSWADDGAAAAPEAEPRTAPAAPSRAVAPTTADFWRAEKRLMKANDT</sequence>
<reference evidence="1" key="1">
    <citation type="journal article" date="2014" name="Int. J. Syst. Evol. Microbiol.">
        <title>Complete genome sequence of Corynebacterium casei LMG S-19264T (=DSM 44701T), isolated from a smear-ripened cheese.</title>
        <authorList>
            <consortium name="US DOE Joint Genome Institute (JGI-PGF)"/>
            <person name="Walter F."/>
            <person name="Albersmeier A."/>
            <person name="Kalinowski J."/>
            <person name="Ruckert C."/>
        </authorList>
    </citation>
    <scope>NUCLEOTIDE SEQUENCE</scope>
    <source>
        <strain evidence="1">JCM 4637</strain>
    </source>
</reference>
<gene>
    <name evidence="1" type="ORF">GCM10010334_59150</name>
</gene>
<dbReference type="Proteomes" id="UP000638353">
    <property type="component" value="Unassembled WGS sequence"/>
</dbReference>
<name>A0A919CDI3_9ACTN</name>
<organism evidence="1 2">
    <name type="scientific">Streptomyces finlayi</name>
    <dbReference type="NCBI Taxonomy" id="67296"/>
    <lineage>
        <taxon>Bacteria</taxon>
        <taxon>Bacillati</taxon>
        <taxon>Actinomycetota</taxon>
        <taxon>Actinomycetes</taxon>
        <taxon>Kitasatosporales</taxon>
        <taxon>Streptomycetaceae</taxon>
        <taxon>Streptomyces</taxon>
    </lineage>
</organism>
<comment type="caution">
    <text evidence="1">The sequence shown here is derived from an EMBL/GenBank/DDBJ whole genome shotgun (WGS) entry which is preliminary data.</text>
</comment>
<protein>
    <submittedName>
        <fullName evidence="1">Uncharacterized protein</fullName>
    </submittedName>
</protein>
<proteinExistence type="predicted"/>
<evidence type="ECO:0000313" key="2">
    <source>
        <dbReference type="Proteomes" id="UP000638353"/>
    </source>
</evidence>
<dbReference type="AlphaFoldDB" id="A0A919CDI3"/>
<reference evidence="1" key="2">
    <citation type="submission" date="2020-09" db="EMBL/GenBank/DDBJ databases">
        <authorList>
            <person name="Sun Q."/>
            <person name="Ohkuma M."/>
        </authorList>
    </citation>
    <scope>NUCLEOTIDE SEQUENCE</scope>
    <source>
        <strain evidence="1">JCM 4637</strain>
    </source>
</reference>